<gene>
    <name evidence="10" type="ORF">AC477_04830</name>
</gene>
<feature type="transmembrane region" description="Helical" evidence="7">
    <location>
        <begin position="563"/>
        <end position="582"/>
    </location>
</feature>
<evidence type="ECO:0000256" key="2">
    <source>
        <dbReference type="ARBA" id="ARBA00022475"/>
    </source>
</evidence>
<feature type="transmembrane region" description="Helical" evidence="7">
    <location>
        <begin position="283"/>
        <end position="304"/>
    </location>
</feature>
<keyword evidence="5 7" id="KW-0472">Membrane</keyword>
<dbReference type="Proteomes" id="UP000037237">
    <property type="component" value="Unassembled WGS sequence"/>
</dbReference>
<feature type="transmembrane region" description="Helical" evidence="7">
    <location>
        <begin position="930"/>
        <end position="952"/>
    </location>
</feature>
<comment type="similarity">
    <text evidence="6">Belongs to the ABC-4 integral membrane protein family.</text>
</comment>
<evidence type="ECO:0000256" key="3">
    <source>
        <dbReference type="ARBA" id="ARBA00022692"/>
    </source>
</evidence>
<evidence type="ECO:0000259" key="9">
    <source>
        <dbReference type="Pfam" id="PF12704"/>
    </source>
</evidence>
<dbReference type="InterPro" id="IPR050250">
    <property type="entry name" value="Macrolide_Exporter_MacB"/>
</dbReference>
<keyword evidence="2" id="KW-1003">Cell membrane</keyword>
<dbReference type="InterPro" id="IPR025857">
    <property type="entry name" value="MacB_PCD"/>
</dbReference>
<keyword evidence="4 7" id="KW-1133">Transmembrane helix</keyword>
<feature type="transmembrane region" description="Helical" evidence="7">
    <location>
        <begin position="479"/>
        <end position="497"/>
    </location>
</feature>
<evidence type="ECO:0000256" key="7">
    <source>
        <dbReference type="SAM" id="Phobius"/>
    </source>
</evidence>
<evidence type="ECO:0000313" key="10">
    <source>
        <dbReference type="EMBL" id="KON30618.1"/>
    </source>
</evidence>
<dbReference type="InterPro" id="IPR003838">
    <property type="entry name" value="ABC3_permease_C"/>
</dbReference>
<sequence length="970" mass="108028">MFSAKYAVKTVSKRKKRNTLTIIGIALGVAMVASAQIATDTLINSFNQLIFEDLGKIDIIIKPVAENTTFDETVYHMLANNENITKLVQNGKEGLSPRIEIPAFVIYQAKGQIETDALVIGINNTLDQHFGPLINRTSGEEISVTPTNLNLGEVVIGAHLADTLRIDIKENNTIIVGFIDSLKRTLNLPLTVKYIAKTEGKATFNGGDVIFFPLSHARLGYSAEPQAINRIIVDTKNTEKNSEKTVNTIKNALGEEVEKFDLIPIRDDLTEDISEGFSDFETILYFFGSFVVLSGIILIVNIGLMNVEERKRTIGVLRAIGMEKKQIISHFMFESIILGIIAAFIGAAFGIIIGYFLTWYLAYLFRSGFEELENFKVHLLISPRIIWSSIFMGLFIAIIASIYPAIKASRVDVVETLKGFEKPQKKKAGKKTAIFGFILTLTGLSLLSIQRSGIPLLTASVLTFVGIGLIASKYIPKKIAYDFIAISLILISTFLLLEQLEDASNIFLIITTFTLIGAGILLIGINLNILTDGINKIFMRSKRLRSIGLMATKYVSGQKTRSALTFSIFAIILSMSIGLAIFGGSLSHGFDKYAEEVSAGSDIYASSIIPITNTTVIAMQNIKTDDGKGEIIHIEPFAATQFGEDNSVLYTSNNPIKENTYETAIYSVSSNLTKFTFSEQNWRKIDNEVLKLYGVENPWQLLTINAKDSEGRPYMVLNHWIQFDGEGTVGDSIWLKLENGTLKEFIVVAEHQGLPLAIPFAVFISSKQPVLATANQVRNNMSSAFLIQTNAKQLNSKINFDLAEEIEEYGNKENPQRFFYGIEAITTWEIYEIILQFFSRFIIFINSFIFIGFFIGILGLLIVALRSVSERRREIGMMRSIGFQQKQVVRAVLLEILIVSMLGLTIGLINGIIFTYAVFTVYIEEFQYTIPWLDVLVYVALTLLFSFLAAWYPGKKVAKIHPSEALRYVG</sequence>
<evidence type="ECO:0000256" key="5">
    <source>
        <dbReference type="ARBA" id="ARBA00023136"/>
    </source>
</evidence>
<dbReference type="AlphaFoldDB" id="A0A0M0BPX2"/>
<keyword evidence="3 7" id="KW-0812">Transmembrane</keyword>
<protein>
    <recommendedName>
        <fullName evidence="12">ABC3 transporter permease protein domain-containing protein</fullName>
    </recommendedName>
</protein>
<evidence type="ECO:0008006" key="12">
    <source>
        <dbReference type="Google" id="ProtNLM"/>
    </source>
</evidence>
<feature type="transmembrane region" description="Helical" evidence="7">
    <location>
        <begin position="385"/>
        <end position="406"/>
    </location>
</feature>
<evidence type="ECO:0000256" key="4">
    <source>
        <dbReference type="ARBA" id="ARBA00022989"/>
    </source>
</evidence>
<proteinExistence type="inferred from homology"/>
<feature type="transmembrane region" description="Helical" evidence="7">
    <location>
        <begin position="888"/>
        <end position="918"/>
    </location>
</feature>
<dbReference type="GO" id="GO:0005886">
    <property type="term" value="C:plasma membrane"/>
    <property type="evidence" value="ECO:0007669"/>
    <property type="project" value="UniProtKB-SubCell"/>
</dbReference>
<evidence type="ECO:0000259" key="8">
    <source>
        <dbReference type="Pfam" id="PF02687"/>
    </source>
</evidence>
<name>A0A0M0BPX2_9ARCH</name>
<feature type="domain" description="ABC3 transporter permease C-terminal" evidence="8">
    <location>
        <begin position="286"/>
        <end position="411"/>
    </location>
</feature>
<evidence type="ECO:0000313" key="11">
    <source>
        <dbReference type="Proteomes" id="UP000037237"/>
    </source>
</evidence>
<comment type="caution">
    <text evidence="10">The sequence shown here is derived from an EMBL/GenBank/DDBJ whole genome shotgun (WGS) entry which is preliminary data.</text>
</comment>
<feature type="transmembrane region" description="Helical" evidence="7">
    <location>
        <begin position="841"/>
        <end position="868"/>
    </location>
</feature>
<feature type="domain" description="ABC3 transporter permease C-terminal" evidence="8">
    <location>
        <begin position="847"/>
        <end position="962"/>
    </location>
</feature>
<dbReference type="Pfam" id="PF02687">
    <property type="entry name" value="FtsX"/>
    <property type="match status" value="2"/>
</dbReference>
<dbReference type="PANTHER" id="PTHR30572:SF4">
    <property type="entry name" value="ABC TRANSPORTER PERMEASE YTRF"/>
    <property type="match status" value="1"/>
</dbReference>
<accession>A0A0M0BPX2</accession>
<reference evidence="10 11" key="1">
    <citation type="submission" date="2015-06" db="EMBL/GenBank/DDBJ databases">
        <title>New insights into the roles of widespread benthic archaea in carbon and nitrogen cycling.</title>
        <authorList>
            <person name="Lazar C.S."/>
            <person name="Baker B.J."/>
            <person name="Seitz K.W."/>
            <person name="Hyde A.S."/>
            <person name="Dick G.J."/>
            <person name="Hinrichs K.-U."/>
            <person name="Teske A.P."/>
        </authorList>
    </citation>
    <scope>NUCLEOTIDE SEQUENCE [LARGE SCALE GENOMIC DNA]</scope>
    <source>
        <strain evidence="10">SG8-32-1</strain>
    </source>
</reference>
<dbReference type="Pfam" id="PF12704">
    <property type="entry name" value="MacB_PCD"/>
    <property type="match status" value="1"/>
</dbReference>
<feature type="transmembrane region" description="Helical" evidence="7">
    <location>
        <begin position="455"/>
        <end position="472"/>
    </location>
</feature>
<comment type="subcellular location">
    <subcellularLocation>
        <location evidence="1">Cell membrane</location>
        <topology evidence="1">Multi-pass membrane protein</topology>
    </subcellularLocation>
</comment>
<feature type="transmembrane region" description="Helical" evidence="7">
    <location>
        <begin position="503"/>
        <end position="530"/>
    </location>
</feature>
<evidence type="ECO:0000256" key="1">
    <source>
        <dbReference type="ARBA" id="ARBA00004651"/>
    </source>
</evidence>
<evidence type="ECO:0000256" key="6">
    <source>
        <dbReference type="ARBA" id="ARBA00038076"/>
    </source>
</evidence>
<feature type="transmembrane region" description="Helical" evidence="7">
    <location>
        <begin position="432"/>
        <end position="449"/>
    </location>
</feature>
<dbReference type="PANTHER" id="PTHR30572">
    <property type="entry name" value="MEMBRANE COMPONENT OF TRANSPORTER-RELATED"/>
    <property type="match status" value="1"/>
</dbReference>
<feature type="transmembrane region" description="Helical" evidence="7">
    <location>
        <begin position="332"/>
        <end position="365"/>
    </location>
</feature>
<organism evidence="10 11">
    <name type="scientific">miscellaneous Crenarchaeota group-1 archaeon SG8-32-1</name>
    <dbReference type="NCBI Taxonomy" id="1685124"/>
    <lineage>
        <taxon>Archaea</taxon>
        <taxon>Candidatus Bathyarchaeota</taxon>
        <taxon>MCG-1</taxon>
    </lineage>
</organism>
<feature type="domain" description="MacB-like periplasmic core" evidence="9">
    <location>
        <begin position="20"/>
        <end position="239"/>
    </location>
</feature>
<dbReference type="EMBL" id="LFWU01000120">
    <property type="protein sequence ID" value="KON30618.1"/>
    <property type="molecule type" value="Genomic_DNA"/>
</dbReference>
<dbReference type="GO" id="GO:0022857">
    <property type="term" value="F:transmembrane transporter activity"/>
    <property type="evidence" value="ECO:0007669"/>
    <property type="project" value="TreeGrafter"/>
</dbReference>